<sequence length="735" mass="86281">MDNTPLLEEYYAQNAKKIRNMVDKILSGFGGVTQKDYDDFYSLANEVFVDVLRRYDRKQRFVSFLYSCLSNRIKTEVTRRNREKRKADLNSISLDMPIGEGDTVLGDVLVSDFHIEKEADKEKSVFSEERMAAYFNALSDTQRQIVELKMDGFTKPQIIERLRITENSYKINLEKLKNFDKVQLLLRGKKKDKKCVEEEINMSQILTQTAEKSKPKNYQVYAIIQRMYDYSIRLDHPLQRESEQWSNVMRGNLISDILQDNPIPPLVFAEQVIDGVVIIWAIDGKQRCSNVESFRRNGFRISKNVERYLIKYQTAAETEDGKILLDENGLPRYEVKECDIRGKCYSDLPEKLQRSFNEYNFEVTQYLNCSNEDIEYHIRRYNASKPMSVAQKGITHLGEQYARIAKAIAEKHFFKDKGNYRVSEFTNGTMDRVITESVMAINFPEDWKKKNEDICTYLKENARIIHFNTFEEYIDRLDEVITPDVSDMFNSRDSFLWFGLFHRFARLGMDDERFVCFMQEFKNSLHSRKVSGVSYDDLKEKSTKDKNIVIRKLNLLETLMDEFLHVKKKETVEKFDITSEKLQQFVDEFNESDIVKMIRVQPEREKIKIAVQSLMVVSGKTQLSDKAVREYIESNSFEDDVIYDTLLYLGALNDWTLNVNNNSRLFEQGNLPALVGVVAYAYRNDIDDSICVEWLERYVENYDTGHKTPEDGRKKLTDIITDLKHFVSYKRHRTA</sequence>
<dbReference type="AlphaFoldDB" id="A0A1E3A5T5"/>
<gene>
    <name evidence="1" type="ORF">BEI61_04772</name>
</gene>
<comment type="caution">
    <text evidence="1">The sequence shown here is derived from an EMBL/GenBank/DDBJ whole genome shotgun (WGS) entry which is preliminary data.</text>
</comment>
<name>A0A1E3A5T5_9FIRM</name>
<evidence type="ECO:0000313" key="2">
    <source>
        <dbReference type="Proteomes" id="UP000094067"/>
    </source>
</evidence>
<proteinExistence type="predicted"/>
<reference evidence="1 2" key="1">
    <citation type="submission" date="2016-07" db="EMBL/GenBank/DDBJ databases">
        <title>Characterization of isolates of Eisenbergiella tayi derived from blood cultures, using whole genome sequencing.</title>
        <authorList>
            <person name="Burdz T."/>
            <person name="Wiebe D."/>
            <person name="Huynh C."/>
            <person name="Bernard K."/>
        </authorList>
    </citation>
    <scope>NUCLEOTIDE SEQUENCE [LARGE SCALE GENOMIC DNA]</scope>
    <source>
        <strain evidence="1 2">NML 110608</strain>
    </source>
</reference>
<dbReference type="RefSeq" id="WP_069154252.1">
    <property type="nucleotide sequence ID" value="NZ_CAJLDD010000039.1"/>
</dbReference>
<protein>
    <submittedName>
        <fullName evidence="1">RNA polymerase factor sigma-70</fullName>
    </submittedName>
</protein>
<dbReference type="PANTHER" id="PTHR39639">
    <property type="entry name" value="CHROMOSOME 16, WHOLE GENOME SHOTGUN SEQUENCE"/>
    <property type="match status" value="1"/>
</dbReference>
<dbReference type="Proteomes" id="UP000094067">
    <property type="component" value="Unassembled WGS sequence"/>
</dbReference>
<dbReference type="PANTHER" id="PTHR39639:SF1">
    <property type="entry name" value="DUF262 DOMAIN-CONTAINING PROTEIN"/>
    <property type="match status" value="1"/>
</dbReference>
<evidence type="ECO:0000313" key="1">
    <source>
        <dbReference type="EMBL" id="ODM03969.1"/>
    </source>
</evidence>
<dbReference type="EMBL" id="MCGH01000003">
    <property type="protein sequence ID" value="ODM03969.1"/>
    <property type="molecule type" value="Genomic_DNA"/>
</dbReference>
<accession>A0A1E3A5T5</accession>
<dbReference type="PATRIC" id="fig|1432052.4.peg.5295"/>
<organism evidence="1 2">
    <name type="scientific">Eisenbergiella tayi</name>
    <dbReference type="NCBI Taxonomy" id="1432052"/>
    <lineage>
        <taxon>Bacteria</taxon>
        <taxon>Bacillati</taxon>
        <taxon>Bacillota</taxon>
        <taxon>Clostridia</taxon>
        <taxon>Lachnospirales</taxon>
        <taxon>Lachnospiraceae</taxon>
        <taxon>Eisenbergiella</taxon>
    </lineage>
</organism>